<comment type="subcellular location">
    <subcellularLocation>
        <location evidence="1">Endomembrane system</location>
        <topology evidence="1">Multi-pass membrane protein</topology>
    </subcellularLocation>
</comment>
<dbReference type="GO" id="GO:0012505">
    <property type="term" value="C:endomembrane system"/>
    <property type="evidence" value="ECO:0007669"/>
    <property type="project" value="UniProtKB-SubCell"/>
</dbReference>
<dbReference type="eggNOG" id="COG3339">
    <property type="taxonomic scope" value="Bacteria"/>
</dbReference>
<evidence type="ECO:0000256" key="2">
    <source>
        <dbReference type="ARBA" id="ARBA00022692"/>
    </source>
</evidence>
<sequence length="112" mass="12916">MSYEIDDITKEFDTPEKVTEGEKVVEEKLWEKLERVGKKISFAKDIKALYKYMTDPNVSWYRKSIVVGALIYFISPIDTVPDLAPLIGYLDDLGVITAVLKFLGHELMSYYE</sequence>
<keyword evidence="7" id="KW-1185">Reference proteome</keyword>
<dbReference type="Pfam" id="PF06803">
    <property type="entry name" value="DUF1232"/>
    <property type="match status" value="1"/>
</dbReference>
<dbReference type="EMBL" id="CP003557">
    <property type="protein sequence ID" value="AFN74768.1"/>
    <property type="molecule type" value="Genomic_DNA"/>
</dbReference>
<dbReference type="InterPro" id="IPR016983">
    <property type="entry name" value="UCP031804"/>
</dbReference>
<protein>
    <recommendedName>
        <fullName evidence="5">DUF1232 domain-containing protein</fullName>
    </recommendedName>
</protein>
<dbReference type="PIRSF" id="PIRSF031804">
    <property type="entry name" value="UCP031804"/>
    <property type="match status" value="1"/>
</dbReference>
<evidence type="ECO:0000256" key="4">
    <source>
        <dbReference type="ARBA" id="ARBA00023136"/>
    </source>
</evidence>
<evidence type="ECO:0000256" key="1">
    <source>
        <dbReference type="ARBA" id="ARBA00004127"/>
    </source>
</evidence>
<dbReference type="HOGENOM" id="CLU_133088_1_0_10"/>
<keyword evidence="2" id="KW-0812">Transmembrane</keyword>
<evidence type="ECO:0000313" key="7">
    <source>
        <dbReference type="Proteomes" id="UP000009011"/>
    </source>
</evidence>
<dbReference type="Proteomes" id="UP000009011">
    <property type="component" value="Chromosome"/>
</dbReference>
<dbReference type="KEGG" id="mro:MROS_1531"/>
<name>I7A0I4_MELRP</name>
<dbReference type="STRING" id="1191523.MROS_1531"/>
<proteinExistence type="predicted"/>
<dbReference type="InterPro" id="IPR010652">
    <property type="entry name" value="DUF1232"/>
</dbReference>
<keyword evidence="4" id="KW-0472">Membrane</keyword>
<dbReference type="AlphaFoldDB" id="I7A0I4"/>
<accession>I7A0I4</accession>
<keyword evidence="3" id="KW-1133">Transmembrane helix</keyword>
<evidence type="ECO:0000259" key="5">
    <source>
        <dbReference type="Pfam" id="PF06803"/>
    </source>
</evidence>
<organism evidence="6 7">
    <name type="scientific">Melioribacter roseus (strain DSM 23840 / JCM 17771 / VKM B-2668 / P3M-2)</name>
    <dbReference type="NCBI Taxonomy" id="1191523"/>
    <lineage>
        <taxon>Bacteria</taxon>
        <taxon>Pseudomonadati</taxon>
        <taxon>Ignavibacteriota</taxon>
        <taxon>Ignavibacteria</taxon>
        <taxon>Ignavibacteriales</taxon>
        <taxon>Melioribacteraceae</taxon>
        <taxon>Melioribacter</taxon>
    </lineage>
</organism>
<reference evidence="6 7" key="1">
    <citation type="journal article" date="2013" name="PLoS ONE">
        <title>Genomic analysis of Melioribacter roseus, facultatively anaerobic organotrophic bacterium representing a novel deep lineage within Bacteriodetes/Chlorobi group.</title>
        <authorList>
            <person name="Kadnikov V.V."/>
            <person name="Mardanov A.V."/>
            <person name="Podosokorskaya O.A."/>
            <person name="Gavrilov S.N."/>
            <person name="Kublanov I.V."/>
            <person name="Beletsky A.V."/>
            <person name="Bonch-Osmolovskaya E.A."/>
            <person name="Ravin N.V."/>
        </authorList>
    </citation>
    <scope>NUCLEOTIDE SEQUENCE [LARGE SCALE GENOMIC DNA]</scope>
    <source>
        <strain evidence="7">JCM 17771 / P3M-2</strain>
    </source>
</reference>
<dbReference type="RefSeq" id="WP_014856202.1">
    <property type="nucleotide sequence ID" value="NC_018178.1"/>
</dbReference>
<evidence type="ECO:0000256" key="3">
    <source>
        <dbReference type="ARBA" id="ARBA00022989"/>
    </source>
</evidence>
<gene>
    <name evidence="6" type="ordered locus">MROS_1531</name>
</gene>
<dbReference type="OrthoDB" id="9800034at2"/>
<evidence type="ECO:0000313" key="6">
    <source>
        <dbReference type="EMBL" id="AFN74768.1"/>
    </source>
</evidence>
<feature type="domain" description="DUF1232" evidence="5">
    <location>
        <begin position="63"/>
        <end position="97"/>
    </location>
</feature>